<dbReference type="GO" id="GO:0046872">
    <property type="term" value="F:metal ion binding"/>
    <property type="evidence" value="ECO:0007669"/>
    <property type="project" value="UniProtKB-KW"/>
</dbReference>
<dbReference type="GO" id="GO:0005737">
    <property type="term" value="C:cytoplasm"/>
    <property type="evidence" value="ECO:0007669"/>
    <property type="project" value="TreeGrafter"/>
</dbReference>
<keyword evidence="6" id="KW-1185">Reference proteome</keyword>
<evidence type="ECO:0000256" key="2">
    <source>
        <dbReference type="ARBA" id="ARBA00022723"/>
    </source>
</evidence>
<feature type="domain" description="HpcH/HpaI aldolase/citrate lyase" evidence="4">
    <location>
        <begin position="3"/>
        <end position="226"/>
    </location>
</feature>
<dbReference type="SUPFAM" id="SSF51621">
    <property type="entry name" value="Phosphoenolpyruvate/pyruvate domain"/>
    <property type="match status" value="1"/>
</dbReference>
<keyword evidence="2" id="KW-0479">Metal-binding</keyword>
<comment type="similarity">
    <text evidence="1">Belongs to the HpcH/HpaI aldolase family.</text>
</comment>
<evidence type="ECO:0000313" key="5">
    <source>
        <dbReference type="EMBL" id="QPH53635.1"/>
    </source>
</evidence>
<dbReference type="AlphaFoldDB" id="A0A7S9LRH0"/>
<dbReference type="PANTHER" id="PTHR30502:SF0">
    <property type="entry name" value="PHOSPHOENOLPYRUVATE CARBOXYLASE FAMILY PROTEIN"/>
    <property type="match status" value="1"/>
</dbReference>
<dbReference type="InterPro" id="IPR005000">
    <property type="entry name" value="Aldolase/citrate-lyase_domain"/>
</dbReference>
<protein>
    <recommendedName>
        <fullName evidence="4">HpcH/HpaI aldolase/citrate lyase domain-containing protein</fullName>
    </recommendedName>
</protein>
<evidence type="ECO:0000259" key="4">
    <source>
        <dbReference type="Pfam" id="PF03328"/>
    </source>
</evidence>
<evidence type="ECO:0000256" key="3">
    <source>
        <dbReference type="ARBA" id="ARBA00023239"/>
    </source>
</evidence>
<dbReference type="Gene3D" id="3.20.20.60">
    <property type="entry name" value="Phosphoenolpyruvate-binding domains"/>
    <property type="match status" value="1"/>
</dbReference>
<name>A0A7S9LRH0_9RHOB</name>
<dbReference type="InterPro" id="IPR015813">
    <property type="entry name" value="Pyrv/PenolPyrv_kinase-like_dom"/>
</dbReference>
<dbReference type="Proteomes" id="UP000594800">
    <property type="component" value="Chromosome"/>
</dbReference>
<dbReference type="PANTHER" id="PTHR30502">
    <property type="entry name" value="2-KETO-3-DEOXY-L-RHAMNONATE ALDOLASE"/>
    <property type="match status" value="1"/>
</dbReference>
<accession>A0A7S9LRH0</accession>
<evidence type="ECO:0000256" key="1">
    <source>
        <dbReference type="ARBA" id="ARBA00005568"/>
    </source>
</evidence>
<dbReference type="EMBL" id="CP064942">
    <property type="protein sequence ID" value="QPH53635.1"/>
    <property type="molecule type" value="Genomic_DNA"/>
</dbReference>
<evidence type="ECO:0000313" key="6">
    <source>
        <dbReference type="Proteomes" id="UP000594800"/>
    </source>
</evidence>
<reference evidence="5 6" key="1">
    <citation type="submission" date="2020-11" db="EMBL/GenBank/DDBJ databases">
        <title>Description of Pontivivens ytuae sp. nov. isolated from deep sea sediment of Mariana Trench.</title>
        <authorList>
            <person name="Wang Z."/>
            <person name="Sun Q.-L."/>
            <person name="Xu X.-D."/>
            <person name="Tang Y.-Z."/>
            <person name="Zhang J."/>
        </authorList>
    </citation>
    <scope>NUCLEOTIDE SEQUENCE [LARGE SCALE GENOMIC DNA]</scope>
    <source>
        <strain evidence="5 6">MT2928</strain>
    </source>
</reference>
<keyword evidence="3" id="KW-0456">Lyase</keyword>
<gene>
    <name evidence="5" type="ORF">I0K15_17925</name>
</gene>
<dbReference type="InterPro" id="IPR050251">
    <property type="entry name" value="HpcH-HpaI_aldolase"/>
</dbReference>
<dbReference type="RefSeq" id="WP_196102844.1">
    <property type="nucleotide sequence ID" value="NZ_CP064942.1"/>
</dbReference>
<sequence>MTRLGCWIDLPSPFVAEIVAQTGFDWALVDLEHGPIGVETMALSLMAIRGAGVRGYVRVPELSEAWIKRALDAGGDGVMIPNVQSVEQAEAAARWFHYAPSGARGEAQSVIRAAQWGRAAADYARNWPGDHQLILQIEGPEGLSRAADIAAVPGVGMLFLGPADYAAQAGLRKDAPEVGEAARQLAGIARDAGLACGSVEFPAGDVGTLAAMGFTDVSVASDVGALTTALDTALSRGREAADVQK</sequence>
<dbReference type="KEGG" id="poz:I0K15_17925"/>
<dbReference type="InterPro" id="IPR040442">
    <property type="entry name" value="Pyrv_kinase-like_dom_sf"/>
</dbReference>
<proteinExistence type="inferred from homology"/>
<organism evidence="5 6">
    <name type="scientific">Pontivivens ytuae</name>
    <dbReference type="NCBI Taxonomy" id="2789856"/>
    <lineage>
        <taxon>Bacteria</taxon>
        <taxon>Pseudomonadati</taxon>
        <taxon>Pseudomonadota</taxon>
        <taxon>Alphaproteobacteria</taxon>
        <taxon>Rhodobacterales</taxon>
        <taxon>Paracoccaceae</taxon>
        <taxon>Pontivivens</taxon>
    </lineage>
</organism>
<dbReference type="Pfam" id="PF03328">
    <property type="entry name" value="HpcH_HpaI"/>
    <property type="match status" value="1"/>
</dbReference>
<dbReference type="GO" id="GO:0016832">
    <property type="term" value="F:aldehyde-lyase activity"/>
    <property type="evidence" value="ECO:0007669"/>
    <property type="project" value="TreeGrafter"/>
</dbReference>